<feature type="domain" description="Glycosyl transferase family 1" evidence="1">
    <location>
        <begin position="199"/>
        <end position="335"/>
    </location>
</feature>
<dbReference type="PANTHER" id="PTHR12526:SF584">
    <property type="entry name" value="GLYCOSYLTRANSFERASE"/>
    <property type="match status" value="1"/>
</dbReference>
<keyword evidence="4" id="KW-1185">Reference proteome</keyword>
<dbReference type="SUPFAM" id="SSF53756">
    <property type="entry name" value="UDP-Glycosyltransferase/glycogen phosphorylase"/>
    <property type="match status" value="1"/>
</dbReference>
<evidence type="ECO:0000259" key="1">
    <source>
        <dbReference type="Pfam" id="PF00534"/>
    </source>
</evidence>
<dbReference type="EMBL" id="FOCI01000018">
    <property type="protein sequence ID" value="SEN49273.1"/>
    <property type="molecule type" value="Genomic_DNA"/>
</dbReference>
<accession>A0A1H8GZ46</accession>
<name>A0A1H8GZ46_9RHOB</name>
<dbReference type="AlphaFoldDB" id="A0A1H8GZ46"/>
<organism evidence="3 4">
    <name type="scientific">Loktanella fryxellensis</name>
    <dbReference type="NCBI Taxonomy" id="245187"/>
    <lineage>
        <taxon>Bacteria</taxon>
        <taxon>Pseudomonadati</taxon>
        <taxon>Pseudomonadota</taxon>
        <taxon>Alphaproteobacteria</taxon>
        <taxon>Rhodobacterales</taxon>
        <taxon>Roseobacteraceae</taxon>
        <taxon>Loktanella</taxon>
    </lineage>
</organism>
<dbReference type="RefSeq" id="WP_089904399.1">
    <property type="nucleotide sequence ID" value="NZ_FOCI01000018.1"/>
</dbReference>
<keyword evidence="3" id="KW-0808">Transferase</keyword>
<dbReference type="PANTHER" id="PTHR12526">
    <property type="entry name" value="GLYCOSYLTRANSFERASE"/>
    <property type="match status" value="1"/>
</dbReference>
<evidence type="ECO:0000313" key="4">
    <source>
        <dbReference type="Proteomes" id="UP000199585"/>
    </source>
</evidence>
<dbReference type="STRING" id="245187.SAMN04488003_11853"/>
<evidence type="ECO:0000313" key="3">
    <source>
        <dbReference type="EMBL" id="SEN49273.1"/>
    </source>
</evidence>
<reference evidence="3 4" key="1">
    <citation type="submission" date="2016-10" db="EMBL/GenBank/DDBJ databases">
        <authorList>
            <person name="de Groot N.N."/>
        </authorList>
    </citation>
    <scope>NUCLEOTIDE SEQUENCE [LARGE SCALE GENOMIC DNA]</scope>
    <source>
        <strain evidence="3 4">DSM 16213</strain>
    </source>
</reference>
<dbReference type="InterPro" id="IPR001296">
    <property type="entry name" value="Glyco_trans_1"/>
</dbReference>
<feature type="domain" description="Glycosyltransferase subfamily 4-like N-terminal" evidence="2">
    <location>
        <begin position="18"/>
        <end position="191"/>
    </location>
</feature>
<dbReference type="GO" id="GO:0016757">
    <property type="term" value="F:glycosyltransferase activity"/>
    <property type="evidence" value="ECO:0007669"/>
    <property type="project" value="InterPro"/>
</dbReference>
<dbReference type="Pfam" id="PF00534">
    <property type="entry name" value="Glycos_transf_1"/>
    <property type="match status" value="1"/>
</dbReference>
<dbReference type="Pfam" id="PF13439">
    <property type="entry name" value="Glyco_transf_4"/>
    <property type="match status" value="1"/>
</dbReference>
<dbReference type="Gene3D" id="3.40.50.2000">
    <property type="entry name" value="Glycogen Phosphorylase B"/>
    <property type="match status" value="1"/>
</dbReference>
<proteinExistence type="predicted"/>
<dbReference type="InterPro" id="IPR028098">
    <property type="entry name" value="Glyco_trans_4-like_N"/>
</dbReference>
<dbReference type="Proteomes" id="UP000199585">
    <property type="component" value="Unassembled WGS sequence"/>
</dbReference>
<evidence type="ECO:0000259" key="2">
    <source>
        <dbReference type="Pfam" id="PF13439"/>
    </source>
</evidence>
<dbReference type="OrthoDB" id="9790710at2"/>
<gene>
    <name evidence="3" type="ORF">SAMN04488003_11853</name>
</gene>
<protein>
    <submittedName>
        <fullName evidence="3">Glycosyltransferase involved in cell wall bisynthesis</fullName>
    </submittedName>
</protein>
<sequence length="383" mass="41809">MTTAPRVALIHYWLVGMRGGEKVLEALCRMYPQADIFTHVHDSAAMSDTIRAHRVTQTSVGRLPFAKRMYQSYLPFMPGALEALDLTGYDLVISSEAGPAKGVIVPPDAFHLCYVHSPMRYLWDQYNVYRDGAGMLTRAAMPLLAPRLRMWDVTSAARVDSFLANSTHVANRVNKYWRRDAAVVHPPVDVAAFAPVPRAEHGDFYLWAGELAPYKRPDLAIAAFRELGLPLVMIGGPEKTRARLAATAPDNVTLLGKTDFATLKSHMARCRALIFPGEEDFGLVPVEVMASGRPVIAYGRGGALDTVIDGETGLLFRDQSVDGLVTAVRDFEASGLADADPARLVAHAGQFDEAAFRRGVLGALEATNLGINPVIHENANFIL</sequence>